<dbReference type="AlphaFoldDB" id="A0A4Y2LSN7"/>
<evidence type="ECO:0000313" key="1">
    <source>
        <dbReference type="EMBL" id="GBN17845.1"/>
    </source>
</evidence>
<accession>A0A4Y2LSN7</accession>
<evidence type="ECO:0000313" key="2">
    <source>
        <dbReference type="Proteomes" id="UP000499080"/>
    </source>
</evidence>
<reference evidence="1 2" key="1">
    <citation type="journal article" date="2019" name="Sci. Rep.">
        <title>Orb-weaving spider Araneus ventricosus genome elucidates the spidroin gene catalogue.</title>
        <authorList>
            <person name="Kono N."/>
            <person name="Nakamura H."/>
            <person name="Ohtoshi R."/>
            <person name="Moran D.A.P."/>
            <person name="Shinohara A."/>
            <person name="Yoshida Y."/>
            <person name="Fujiwara M."/>
            <person name="Mori M."/>
            <person name="Tomita M."/>
            <person name="Arakawa K."/>
        </authorList>
    </citation>
    <scope>NUCLEOTIDE SEQUENCE [LARGE SCALE GENOMIC DNA]</scope>
</reference>
<gene>
    <name evidence="1" type="ORF">AVEN_95206_1</name>
</gene>
<feature type="non-terminal residue" evidence="1">
    <location>
        <position position="76"/>
    </location>
</feature>
<dbReference type="Proteomes" id="UP000499080">
    <property type="component" value="Unassembled WGS sequence"/>
</dbReference>
<protein>
    <submittedName>
        <fullName evidence="1">Uncharacterized protein</fullName>
    </submittedName>
</protein>
<dbReference type="EMBL" id="BGPR01200996">
    <property type="protein sequence ID" value="GBN17845.1"/>
    <property type="molecule type" value="Genomic_DNA"/>
</dbReference>
<name>A0A4Y2LSN7_ARAVE</name>
<organism evidence="1 2">
    <name type="scientific">Araneus ventricosus</name>
    <name type="common">Orbweaver spider</name>
    <name type="synonym">Epeira ventricosa</name>
    <dbReference type="NCBI Taxonomy" id="182803"/>
    <lineage>
        <taxon>Eukaryota</taxon>
        <taxon>Metazoa</taxon>
        <taxon>Ecdysozoa</taxon>
        <taxon>Arthropoda</taxon>
        <taxon>Chelicerata</taxon>
        <taxon>Arachnida</taxon>
        <taxon>Araneae</taxon>
        <taxon>Araneomorphae</taxon>
        <taxon>Entelegynae</taxon>
        <taxon>Araneoidea</taxon>
        <taxon>Araneidae</taxon>
        <taxon>Araneus</taxon>
    </lineage>
</organism>
<sequence length="76" mass="9009">MEKTPGTCYVKTITRPKSSSYVKKTGVAHRASRRRRLPWRLSEVKNTPRHLSFANLLPSRTRRAFRRKRLTGRLMR</sequence>
<keyword evidence="2" id="KW-1185">Reference proteome</keyword>
<proteinExistence type="predicted"/>
<comment type="caution">
    <text evidence="1">The sequence shown here is derived from an EMBL/GenBank/DDBJ whole genome shotgun (WGS) entry which is preliminary data.</text>
</comment>